<evidence type="ECO:0000313" key="3">
    <source>
        <dbReference type="Proteomes" id="UP000192796"/>
    </source>
</evidence>
<dbReference type="PANTHER" id="PTHR38593:SF1">
    <property type="entry name" value="BLR2558 PROTEIN"/>
    <property type="match status" value="1"/>
</dbReference>
<dbReference type="AlphaFoldDB" id="A0A1V9FNF3"/>
<protein>
    <recommendedName>
        <fullName evidence="1">DUF4142 domain-containing protein</fullName>
    </recommendedName>
</protein>
<comment type="caution">
    <text evidence="2">The sequence shown here is derived from an EMBL/GenBank/DDBJ whole genome shotgun (WGS) entry which is preliminary data.</text>
</comment>
<evidence type="ECO:0000259" key="1">
    <source>
        <dbReference type="Pfam" id="PF13628"/>
    </source>
</evidence>
<feature type="domain" description="DUF4142" evidence="1">
    <location>
        <begin position="39"/>
        <end position="173"/>
    </location>
</feature>
<reference evidence="2 3" key="1">
    <citation type="submission" date="2016-03" db="EMBL/GenBank/DDBJ databases">
        <title>Niastella vici sp. nov., isolated from farmland soil.</title>
        <authorList>
            <person name="Chen L."/>
            <person name="Wang D."/>
            <person name="Yang S."/>
            <person name="Wang G."/>
        </authorList>
    </citation>
    <scope>NUCLEOTIDE SEQUENCE [LARGE SCALE GENOMIC DNA]</scope>
    <source>
        <strain evidence="2 3">DJ57</strain>
    </source>
</reference>
<dbReference type="STRING" id="1703345.A3860_35880"/>
<dbReference type="InterPro" id="IPR025419">
    <property type="entry name" value="DUF4142"/>
</dbReference>
<dbReference type="Gene3D" id="1.20.1260.10">
    <property type="match status" value="1"/>
</dbReference>
<dbReference type="Pfam" id="PF13628">
    <property type="entry name" value="DUF4142"/>
    <property type="match status" value="1"/>
</dbReference>
<sequence>MLITGALACKNNQHDSVKIAKEVNRDKDKVTQTMAVEKSDADFAVEAANGNMIDVQLSALAKTKAANSRVRQFAAMIIADHATLSSHLQQIATDKNITLPQELSGEAKNDITRLNRKDRATFDGAYMHMMLADHKKYVDNFEKAAKDCKDAALRNYIHEALPVLKKQRDSAAAIDPYFVERTPTPAPVYP</sequence>
<accession>A0A1V9FNF3</accession>
<evidence type="ECO:0000313" key="2">
    <source>
        <dbReference type="EMBL" id="OQP59894.1"/>
    </source>
</evidence>
<name>A0A1V9FNF3_9BACT</name>
<proteinExistence type="predicted"/>
<dbReference type="EMBL" id="LVYD01000072">
    <property type="protein sequence ID" value="OQP59894.1"/>
    <property type="molecule type" value="Genomic_DNA"/>
</dbReference>
<organism evidence="2 3">
    <name type="scientific">Niastella vici</name>
    <dbReference type="NCBI Taxonomy" id="1703345"/>
    <lineage>
        <taxon>Bacteria</taxon>
        <taxon>Pseudomonadati</taxon>
        <taxon>Bacteroidota</taxon>
        <taxon>Chitinophagia</taxon>
        <taxon>Chitinophagales</taxon>
        <taxon>Chitinophagaceae</taxon>
        <taxon>Niastella</taxon>
    </lineage>
</organism>
<dbReference type="InterPro" id="IPR012347">
    <property type="entry name" value="Ferritin-like"/>
</dbReference>
<gene>
    <name evidence="2" type="ORF">A3860_35880</name>
</gene>
<dbReference type="PANTHER" id="PTHR38593">
    <property type="entry name" value="BLR2558 PROTEIN"/>
    <property type="match status" value="1"/>
</dbReference>
<dbReference type="Proteomes" id="UP000192796">
    <property type="component" value="Unassembled WGS sequence"/>
</dbReference>
<keyword evidence="3" id="KW-1185">Reference proteome</keyword>